<proteinExistence type="inferred from homology"/>
<accession>A0ABU7SH29</accession>
<dbReference type="InterPro" id="IPR045621">
    <property type="entry name" value="BPD_transp_1_N"/>
</dbReference>
<evidence type="ECO:0000256" key="6">
    <source>
        <dbReference type="ARBA" id="ARBA00023136"/>
    </source>
</evidence>
<keyword evidence="4 7" id="KW-0812">Transmembrane</keyword>
<dbReference type="EMBL" id="JAZGQL010000015">
    <property type="protein sequence ID" value="MEE6309210.1"/>
    <property type="molecule type" value="Genomic_DNA"/>
</dbReference>
<dbReference type="Gene3D" id="1.10.3720.10">
    <property type="entry name" value="MetI-like"/>
    <property type="match status" value="1"/>
</dbReference>
<feature type="domain" description="ABC transmembrane type-1" evidence="8">
    <location>
        <begin position="98"/>
        <end position="307"/>
    </location>
</feature>
<organism evidence="9 10">
    <name type="scientific">Plantactinospora veratri</name>
    <dbReference type="NCBI Taxonomy" id="1436122"/>
    <lineage>
        <taxon>Bacteria</taxon>
        <taxon>Bacillati</taxon>
        <taxon>Actinomycetota</taxon>
        <taxon>Actinomycetes</taxon>
        <taxon>Micromonosporales</taxon>
        <taxon>Micromonosporaceae</taxon>
        <taxon>Plantactinospora</taxon>
    </lineage>
</organism>
<keyword evidence="5 7" id="KW-1133">Transmembrane helix</keyword>
<feature type="transmembrane region" description="Helical" evidence="7">
    <location>
        <begin position="100"/>
        <end position="124"/>
    </location>
</feature>
<feature type="transmembrane region" description="Helical" evidence="7">
    <location>
        <begin position="12"/>
        <end position="33"/>
    </location>
</feature>
<keyword evidence="2 7" id="KW-0813">Transport</keyword>
<feature type="transmembrane region" description="Helical" evidence="7">
    <location>
        <begin position="242"/>
        <end position="263"/>
    </location>
</feature>
<evidence type="ECO:0000256" key="2">
    <source>
        <dbReference type="ARBA" id="ARBA00022448"/>
    </source>
</evidence>
<evidence type="ECO:0000256" key="5">
    <source>
        <dbReference type="ARBA" id="ARBA00022989"/>
    </source>
</evidence>
<evidence type="ECO:0000256" key="4">
    <source>
        <dbReference type="ARBA" id="ARBA00022692"/>
    </source>
</evidence>
<feature type="transmembrane region" description="Helical" evidence="7">
    <location>
        <begin position="145"/>
        <end position="169"/>
    </location>
</feature>
<name>A0ABU7SH29_9ACTN</name>
<evidence type="ECO:0000256" key="1">
    <source>
        <dbReference type="ARBA" id="ARBA00004651"/>
    </source>
</evidence>
<evidence type="ECO:0000256" key="7">
    <source>
        <dbReference type="RuleBase" id="RU363032"/>
    </source>
</evidence>
<reference evidence="9 10" key="1">
    <citation type="submission" date="2024-01" db="EMBL/GenBank/DDBJ databases">
        <title>Genome insights into Plantactinospora veratri sp. nov.</title>
        <authorList>
            <person name="Wang L."/>
        </authorList>
    </citation>
    <scope>NUCLEOTIDE SEQUENCE [LARGE SCALE GENOMIC DNA]</scope>
    <source>
        <strain evidence="9 10">NEAU-FHS4</strain>
    </source>
</reference>
<dbReference type="CDD" id="cd06261">
    <property type="entry name" value="TM_PBP2"/>
    <property type="match status" value="1"/>
</dbReference>
<feature type="transmembrane region" description="Helical" evidence="7">
    <location>
        <begin position="175"/>
        <end position="198"/>
    </location>
</feature>
<evidence type="ECO:0000313" key="9">
    <source>
        <dbReference type="EMBL" id="MEE6309210.1"/>
    </source>
</evidence>
<comment type="subcellular location">
    <subcellularLocation>
        <location evidence="1 7">Cell membrane</location>
        <topology evidence="1 7">Multi-pass membrane protein</topology>
    </subcellularLocation>
</comment>
<keyword evidence="10" id="KW-1185">Reference proteome</keyword>
<protein>
    <submittedName>
        <fullName evidence="9">ABC transporter permease</fullName>
    </submittedName>
</protein>
<comment type="similarity">
    <text evidence="7">Belongs to the binding-protein-dependent transport system permease family.</text>
</comment>
<dbReference type="InterPro" id="IPR035906">
    <property type="entry name" value="MetI-like_sf"/>
</dbReference>
<dbReference type="PANTHER" id="PTHR43163:SF9">
    <property type="entry name" value="ABC TRANSPORTER PERMEASE PROTEIN"/>
    <property type="match status" value="1"/>
</dbReference>
<keyword evidence="3" id="KW-1003">Cell membrane</keyword>
<dbReference type="Pfam" id="PF19300">
    <property type="entry name" value="BPD_transp_1_N"/>
    <property type="match status" value="1"/>
</dbReference>
<evidence type="ECO:0000313" key="10">
    <source>
        <dbReference type="Proteomes" id="UP001339911"/>
    </source>
</evidence>
<comment type="caution">
    <text evidence="9">The sequence shown here is derived from an EMBL/GenBank/DDBJ whole genome shotgun (WGS) entry which is preliminary data.</text>
</comment>
<feature type="transmembrane region" description="Helical" evidence="7">
    <location>
        <begin position="292"/>
        <end position="314"/>
    </location>
</feature>
<dbReference type="Proteomes" id="UP001339911">
    <property type="component" value="Unassembled WGS sequence"/>
</dbReference>
<evidence type="ECO:0000259" key="8">
    <source>
        <dbReference type="PROSITE" id="PS50928"/>
    </source>
</evidence>
<dbReference type="PANTHER" id="PTHR43163">
    <property type="entry name" value="DIPEPTIDE TRANSPORT SYSTEM PERMEASE PROTEIN DPPB-RELATED"/>
    <property type="match status" value="1"/>
</dbReference>
<evidence type="ECO:0000256" key="3">
    <source>
        <dbReference type="ARBA" id="ARBA00022475"/>
    </source>
</evidence>
<keyword evidence="6 7" id="KW-0472">Membrane</keyword>
<dbReference type="PROSITE" id="PS50928">
    <property type="entry name" value="ABC_TM1"/>
    <property type="match status" value="1"/>
</dbReference>
<dbReference type="RefSeq" id="WP_331209495.1">
    <property type="nucleotide sequence ID" value="NZ_JAZGQL010000015.1"/>
</dbReference>
<dbReference type="InterPro" id="IPR000515">
    <property type="entry name" value="MetI-like"/>
</dbReference>
<dbReference type="SUPFAM" id="SSF161098">
    <property type="entry name" value="MetI-like"/>
    <property type="match status" value="1"/>
</dbReference>
<sequence>MPAGARFVTRRLLRGVLTMWFAVTVTFFLLRLLPGDPALAVADPGMTEELRAELLRDYGLDRPLAVQYWEYLTQLLQGNLGVSFRQNQPVLDILLERLPWTLLLAGSALVVTVALGIPLGVVAATRAKGTLDRLIQVGGITGQSLFIPSIGVFLLYVFGVVFGILPIGGAMDDDVYGLAAYGSIALHLILPCLSLVLVQLGSYVLTLRSTLIDALGEDYCTLARAKGLPNRKVVWRHALRNALLPTTTLVGLQLGFLVGGAVLTESIYAYPGVGRAIFEAVGQLDFPVLQGAFLMLAFAVIAANLLTDLAYGLLDPRVRTA</sequence>
<gene>
    <name evidence="9" type="ORF">V1634_20435</name>
</gene>
<dbReference type="Pfam" id="PF00528">
    <property type="entry name" value="BPD_transp_1"/>
    <property type="match status" value="1"/>
</dbReference>